<keyword evidence="6" id="KW-1185">Reference proteome</keyword>
<evidence type="ECO:0000313" key="6">
    <source>
        <dbReference type="Proteomes" id="UP000321261"/>
    </source>
</evidence>
<protein>
    <submittedName>
        <fullName evidence="5">Helix-turn-helix protein</fullName>
    </submittedName>
</protein>
<dbReference type="InterPro" id="IPR009057">
    <property type="entry name" value="Homeodomain-like_sf"/>
</dbReference>
<dbReference type="GO" id="GO:0043565">
    <property type="term" value="F:sequence-specific DNA binding"/>
    <property type="evidence" value="ECO:0007669"/>
    <property type="project" value="InterPro"/>
</dbReference>
<dbReference type="EMBL" id="VIWU01000001">
    <property type="protein sequence ID" value="TWF79485.1"/>
    <property type="molecule type" value="Genomic_DNA"/>
</dbReference>
<accession>A0A561SXA5</accession>
<evidence type="ECO:0000256" key="2">
    <source>
        <dbReference type="ARBA" id="ARBA00023125"/>
    </source>
</evidence>
<dbReference type="Gene3D" id="1.10.10.60">
    <property type="entry name" value="Homeodomain-like"/>
    <property type="match status" value="1"/>
</dbReference>
<keyword evidence="1" id="KW-0805">Transcription regulation</keyword>
<dbReference type="InterPro" id="IPR018060">
    <property type="entry name" value="HTH_AraC"/>
</dbReference>
<dbReference type="Proteomes" id="UP000321261">
    <property type="component" value="Unassembled WGS sequence"/>
</dbReference>
<evidence type="ECO:0000259" key="4">
    <source>
        <dbReference type="PROSITE" id="PS01124"/>
    </source>
</evidence>
<dbReference type="InterPro" id="IPR050204">
    <property type="entry name" value="AraC_XylS_family_regulators"/>
</dbReference>
<dbReference type="GO" id="GO:0003700">
    <property type="term" value="F:DNA-binding transcription factor activity"/>
    <property type="evidence" value="ECO:0007669"/>
    <property type="project" value="InterPro"/>
</dbReference>
<keyword evidence="3" id="KW-0804">Transcription</keyword>
<dbReference type="SMART" id="SM00342">
    <property type="entry name" value="HTH_ARAC"/>
    <property type="match status" value="1"/>
</dbReference>
<dbReference type="Pfam" id="PF12833">
    <property type="entry name" value="HTH_18"/>
    <property type="match status" value="1"/>
</dbReference>
<proteinExistence type="predicted"/>
<evidence type="ECO:0000256" key="1">
    <source>
        <dbReference type="ARBA" id="ARBA00023015"/>
    </source>
</evidence>
<comment type="caution">
    <text evidence="5">The sequence shown here is derived from an EMBL/GenBank/DDBJ whole genome shotgun (WGS) entry which is preliminary data.</text>
</comment>
<name>A0A561SXA5_9PSEU</name>
<gene>
    <name evidence="5" type="ORF">FHX44_115418</name>
</gene>
<evidence type="ECO:0000256" key="3">
    <source>
        <dbReference type="ARBA" id="ARBA00023163"/>
    </source>
</evidence>
<sequence length="259" mass="28647">MATAELERLRSPRVLGAPHPLLAPHLARRHAGFVERTRPRHLVIPASATVSLVVKLRDSAHHPPAFVAGPHHAHFVPDGDCAPSYLEVRLSPLSGYTLLGVPLNALRGRIVDLRDLLGADGRLLAERLRDARTWRERFTLLDRLLLDRLDGGPRPSPEVVRVLQRLAATGGAARISRLAGEVGWSHKHLITRFNQQVGLSPKAAARLVRFDRVLRRLEQPGAPGWERIAADAGYADQSHLVREFRKFTGVTPTEFTTDG</sequence>
<dbReference type="OrthoDB" id="2060755at2"/>
<dbReference type="PANTHER" id="PTHR46796">
    <property type="entry name" value="HTH-TYPE TRANSCRIPTIONAL ACTIVATOR RHAS-RELATED"/>
    <property type="match status" value="1"/>
</dbReference>
<organism evidence="5 6">
    <name type="scientific">Pseudonocardia hierapolitana</name>
    <dbReference type="NCBI Taxonomy" id="1128676"/>
    <lineage>
        <taxon>Bacteria</taxon>
        <taxon>Bacillati</taxon>
        <taxon>Actinomycetota</taxon>
        <taxon>Actinomycetes</taxon>
        <taxon>Pseudonocardiales</taxon>
        <taxon>Pseudonocardiaceae</taxon>
        <taxon>Pseudonocardia</taxon>
    </lineage>
</organism>
<dbReference type="PANTHER" id="PTHR46796:SF15">
    <property type="entry name" value="BLL1074 PROTEIN"/>
    <property type="match status" value="1"/>
</dbReference>
<dbReference type="RefSeq" id="WP_147258337.1">
    <property type="nucleotide sequence ID" value="NZ_VIWU01000001.1"/>
</dbReference>
<dbReference type="SUPFAM" id="SSF46689">
    <property type="entry name" value="Homeodomain-like"/>
    <property type="match status" value="1"/>
</dbReference>
<feature type="domain" description="HTH araC/xylS-type" evidence="4">
    <location>
        <begin position="157"/>
        <end position="258"/>
    </location>
</feature>
<evidence type="ECO:0000313" key="5">
    <source>
        <dbReference type="EMBL" id="TWF79485.1"/>
    </source>
</evidence>
<dbReference type="AlphaFoldDB" id="A0A561SXA5"/>
<keyword evidence="2" id="KW-0238">DNA-binding</keyword>
<dbReference type="PROSITE" id="PS01124">
    <property type="entry name" value="HTH_ARAC_FAMILY_2"/>
    <property type="match status" value="1"/>
</dbReference>
<reference evidence="5 6" key="1">
    <citation type="submission" date="2019-06" db="EMBL/GenBank/DDBJ databases">
        <title>Sequencing the genomes of 1000 actinobacteria strains.</title>
        <authorList>
            <person name="Klenk H.-P."/>
        </authorList>
    </citation>
    <scope>NUCLEOTIDE SEQUENCE [LARGE SCALE GENOMIC DNA]</scope>
    <source>
        <strain evidence="5 6">DSM 45671</strain>
    </source>
</reference>